<feature type="compositionally biased region" description="Pro residues" evidence="1">
    <location>
        <begin position="204"/>
        <end position="213"/>
    </location>
</feature>
<dbReference type="AlphaFoldDB" id="A0ABC8B3R2"/>
<name>A0ABC8B3R2_9NOCA</name>
<feature type="compositionally biased region" description="Basic residues" evidence="1">
    <location>
        <begin position="21"/>
        <end position="31"/>
    </location>
</feature>
<evidence type="ECO:0000313" key="2">
    <source>
        <dbReference type="EMBL" id="APB00992.1"/>
    </source>
</evidence>
<protein>
    <submittedName>
        <fullName evidence="2">Uncharacterized protein</fullName>
    </submittedName>
</protein>
<gene>
    <name evidence="2" type="ORF">NS506_06964</name>
</gene>
<evidence type="ECO:0000256" key="1">
    <source>
        <dbReference type="SAM" id="MobiDB-lite"/>
    </source>
</evidence>
<proteinExistence type="predicted"/>
<accession>A0ABC8B3R2</accession>
<feature type="region of interest" description="Disordered" evidence="1">
    <location>
        <begin position="164"/>
        <end position="213"/>
    </location>
</feature>
<dbReference type="EMBL" id="CP017839">
    <property type="protein sequence ID" value="APB00992.1"/>
    <property type="molecule type" value="Genomic_DNA"/>
</dbReference>
<feature type="region of interest" description="Disordered" evidence="1">
    <location>
        <begin position="1"/>
        <end position="77"/>
    </location>
</feature>
<dbReference type="KEGG" id="nsr:NS506_06964"/>
<evidence type="ECO:0000313" key="3">
    <source>
        <dbReference type="Proteomes" id="UP000180166"/>
    </source>
</evidence>
<sequence length="213" mass="23461">MCFSARSWFAEPSPPPIGYRHAVRPRPRRTANQHTGERRSPRTECRAGYRRRTRCGENGPAGSRYPARGRHVAGSALRRSRRRFGTPVFRTARTIGTPLPGPESPGGTPADAGRCLAHRTRAHRRGAADGSIPGWFGDAVVSGRAGRSRAGVVPDRRCPMARQRLGGSAALHRAQARCRRRRAAVRQPLGRQPARHTKDSSPPHWTPPRPVDC</sequence>
<dbReference type="Proteomes" id="UP000180166">
    <property type="component" value="Chromosome"/>
</dbReference>
<feature type="compositionally biased region" description="Basic residues" evidence="1">
    <location>
        <begin position="174"/>
        <end position="184"/>
    </location>
</feature>
<reference evidence="2 3" key="1">
    <citation type="submission" date="2016-10" db="EMBL/GenBank/DDBJ databases">
        <title>Genome sequence of Nocardia seriolae strain EM150506, isolated from Anguila japonica.</title>
        <authorList>
            <person name="Han H.-J."/>
        </authorList>
    </citation>
    <scope>NUCLEOTIDE SEQUENCE [LARGE SCALE GENOMIC DNA]</scope>
    <source>
        <strain evidence="2 3">EM150506</strain>
    </source>
</reference>
<organism evidence="2 3">
    <name type="scientific">Nocardia seriolae</name>
    <dbReference type="NCBI Taxonomy" id="37332"/>
    <lineage>
        <taxon>Bacteria</taxon>
        <taxon>Bacillati</taxon>
        <taxon>Actinomycetota</taxon>
        <taxon>Actinomycetes</taxon>
        <taxon>Mycobacteriales</taxon>
        <taxon>Nocardiaceae</taxon>
        <taxon>Nocardia</taxon>
    </lineage>
</organism>
<feature type="compositionally biased region" description="Basic and acidic residues" evidence="1">
    <location>
        <begin position="35"/>
        <end position="47"/>
    </location>
</feature>